<reference evidence="2 4" key="2">
    <citation type="submission" date="2018-06" db="EMBL/GenBank/DDBJ databases">
        <authorList>
            <consortium name="Pathogen Informatics"/>
            <person name="Doyle S."/>
        </authorList>
    </citation>
    <scope>NUCLEOTIDE SEQUENCE [LARGE SCALE GENOMIC DNA]</scope>
    <source>
        <strain evidence="2 4">NCTC12438</strain>
    </source>
</reference>
<dbReference type="EMBL" id="LNXX01000007">
    <property type="protein sequence ID" value="KTC92260.1"/>
    <property type="molecule type" value="Genomic_DNA"/>
</dbReference>
<name>A0A378IFC1_9GAMM</name>
<protein>
    <submittedName>
        <fullName evidence="2">Uncharacterized protein</fullName>
    </submittedName>
</protein>
<sequence length="50" mass="5919">MLPGYKPHIYQSEIELIVSIASRSRLMDMHRKIIPESTLPIKQKFQFSLF</sequence>
<gene>
    <name evidence="1" type="ORF">Lcin_1039</name>
    <name evidence="2" type="ORF">NCTC12438_00006</name>
</gene>
<evidence type="ECO:0000313" key="1">
    <source>
        <dbReference type="EMBL" id="KTC92260.1"/>
    </source>
</evidence>
<evidence type="ECO:0000313" key="4">
    <source>
        <dbReference type="Proteomes" id="UP000255316"/>
    </source>
</evidence>
<proteinExistence type="predicted"/>
<dbReference type="AlphaFoldDB" id="A0A378IFC1"/>
<evidence type="ECO:0000313" key="3">
    <source>
        <dbReference type="Proteomes" id="UP000054854"/>
    </source>
</evidence>
<keyword evidence="3" id="KW-1185">Reference proteome</keyword>
<organism evidence="2 4">
    <name type="scientific">Legionella cincinnatiensis</name>
    <dbReference type="NCBI Taxonomy" id="28085"/>
    <lineage>
        <taxon>Bacteria</taxon>
        <taxon>Pseudomonadati</taxon>
        <taxon>Pseudomonadota</taxon>
        <taxon>Gammaproteobacteria</taxon>
        <taxon>Legionellales</taxon>
        <taxon>Legionellaceae</taxon>
        <taxon>Legionella</taxon>
    </lineage>
</organism>
<reference evidence="1 3" key="1">
    <citation type="submission" date="2015-11" db="EMBL/GenBank/DDBJ databases">
        <title>Genomic analysis of 38 Legionella species identifies large and diverse effector repertoires.</title>
        <authorList>
            <person name="Burstein D."/>
            <person name="Amaro F."/>
            <person name="Zusman T."/>
            <person name="Lifshitz Z."/>
            <person name="Cohen O."/>
            <person name="Gilbert J.A."/>
            <person name="Pupko T."/>
            <person name="Shuman H.A."/>
            <person name="Segal G."/>
        </authorList>
    </citation>
    <scope>NUCLEOTIDE SEQUENCE [LARGE SCALE GENOMIC DNA]</scope>
    <source>
        <strain evidence="1 3">CDC#72-OH-14</strain>
    </source>
</reference>
<dbReference type="Proteomes" id="UP000054854">
    <property type="component" value="Unassembled WGS sequence"/>
</dbReference>
<evidence type="ECO:0000313" key="2">
    <source>
        <dbReference type="EMBL" id="STX33435.1"/>
    </source>
</evidence>
<dbReference type="EMBL" id="UGNX01000001">
    <property type="protein sequence ID" value="STX33435.1"/>
    <property type="molecule type" value="Genomic_DNA"/>
</dbReference>
<dbReference type="Proteomes" id="UP000255316">
    <property type="component" value="Unassembled WGS sequence"/>
</dbReference>
<accession>A0A378IFC1</accession>